<evidence type="ECO:0000259" key="10">
    <source>
        <dbReference type="PROSITE" id="PS50157"/>
    </source>
</evidence>
<reference evidence="11" key="3">
    <citation type="submission" date="2025-09" db="UniProtKB">
        <authorList>
            <consortium name="Ensembl"/>
        </authorList>
    </citation>
    <scope>IDENTIFICATION</scope>
</reference>
<feature type="compositionally biased region" description="Low complexity" evidence="8">
    <location>
        <begin position="163"/>
        <end position="185"/>
    </location>
</feature>
<reference evidence="11" key="1">
    <citation type="submission" date="2021-06" db="EMBL/GenBank/DDBJ databases">
        <authorList>
            <consortium name="Wellcome Sanger Institute Data Sharing"/>
        </authorList>
    </citation>
    <scope>NUCLEOTIDE SEQUENCE [LARGE SCALE GENOMIC DNA]</scope>
</reference>
<dbReference type="SUPFAM" id="SSF54695">
    <property type="entry name" value="POZ domain"/>
    <property type="match status" value="1"/>
</dbReference>
<feature type="region of interest" description="Disordered" evidence="8">
    <location>
        <begin position="521"/>
        <end position="550"/>
    </location>
</feature>
<feature type="domain" description="C2H2-type" evidence="10">
    <location>
        <begin position="613"/>
        <end position="632"/>
    </location>
</feature>
<gene>
    <name evidence="11" type="primary">ZBTB22</name>
</gene>
<comment type="subcellular location">
    <subcellularLocation>
        <location evidence="1">Nucleus</location>
    </subcellularLocation>
</comment>
<evidence type="ECO:0000256" key="3">
    <source>
        <dbReference type="ARBA" id="ARBA00022737"/>
    </source>
</evidence>
<dbReference type="FunFam" id="3.30.160.60:FF:001732">
    <property type="entry name" value="Zgc:162936"/>
    <property type="match status" value="1"/>
</dbReference>
<feature type="region of interest" description="Disordered" evidence="8">
    <location>
        <begin position="160"/>
        <end position="254"/>
    </location>
</feature>
<evidence type="ECO:0000256" key="1">
    <source>
        <dbReference type="ARBA" id="ARBA00004123"/>
    </source>
</evidence>
<reference evidence="11" key="2">
    <citation type="submission" date="2025-08" db="UniProtKB">
        <authorList>
            <consortium name="Ensembl"/>
        </authorList>
    </citation>
    <scope>IDENTIFICATION</scope>
</reference>
<dbReference type="PROSITE" id="PS00028">
    <property type="entry name" value="ZINC_FINGER_C2H2_1"/>
    <property type="match status" value="1"/>
</dbReference>
<feature type="domain" description="BTB" evidence="9">
    <location>
        <begin position="66"/>
        <end position="130"/>
    </location>
</feature>
<dbReference type="GO" id="GO:0000981">
    <property type="term" value="F:DNA-binding transcription factor activity, RNA polymerase II-specific"/>
    <property type="evidence" value="ECO:0007669"/>
    <property type="project" value="TreeGrafter"/>
</dbReference>
<dbReference type="PANTHER" id="PTHR46105">
    <property type="entry name" value="AGAP004733-PA"/>
    <property type="match status" value="1"/>
</dbReference>
<keyword evidence="6" id="KW-0539">Nucleus</keyword>
<feature type="compositionally biased region" description="Low complexity" evidence="8">
    <location>
        <begin position="1"/>
        <end position="22"/>
    </location>
</feature>
<evidence type="ECO:0000313" key="11">
    <source>
        <dbReference type="Ensembl" id="ENSECRP00000000663.1"/>
    </source>
</evidence>
<dbReference type="AlphaFoldDB" id="A0A8C4RCR7"/>
<dbReference type="GeneTree" id="ENSGT00940000160991"/>
<feature type="region of interest" description="Disordered" evidence="8">
    <location>
        <begin position="441"/>
        <end position="482"/>
    </location>
</feature>
<name>A0A8C4RCR7_ERPCA</name>
<dbReference type="Pfam" id="PF00651">
    <property type="entry name" value="BTB"/>
    <property type="match status" value="1"/>
</dbReference>
<dbReference type="Gene3D" id="3.30.710.10">
    <property type="entry name" value="Potassium Channel Kv1.1, Chain A"/>
    <property type="match status" value="1"/>
</dbReference>
<feature type="region of interest" description="Disordered" evidence="8">
    <location>
        <begin position="281"/>
        <end position="301"/>
    </location>
</feature>
<dbReference type="PANTHER" id="PTHR46105:SF14">
    <property type="entry name" value="ZINC FINGER AND BTB DOMAIN-CONTAINING PROTEIN 22"/>
    <property type="match status" value="1"/>
</dbReference>
<dbReference type="GO" id="GO:0005694">
    <property type="term" value="C:chromosome"/>
    <property type="evidence" value="ECO:0007669"/>
    <property type="project" value="UniProtKB-ARBA"/>
</dbReference>
<feature type="compositionally biased region" description="Polar residues" evidence="8">
    <location>
        <begin position="186"/>
        <end position="210"/>
    </location>
</feature>
<sequence>MLMMEQSSSSCSSTSHCQTTQHNKGAKDRGQASSSSSGALVHVEFPEVPVALLDSLNQQRLEGKLCDLSIHVQGQVFRAHKCVLAASSPYFHDQVLLKNVSSVVLPSVMDPFAFESVLSSAYTGKLTMVTDEIVNYLTVGSVLQMWHVVDKCSELLRESRTVGSGANSQSSHSSSTGSVDSSGNSHTSNRLGHCSSRASENQSPSSTNYFSPREAGSSGSTNAGNGVTTGGCMSDGTTASGGTATVSLDRDSGRYVRPGEENFLDEEEIIYQPVSSRKKSGRIMRRRKMEVEGQREREETDLSLGDENDMEDTVSDSGSCSFNAGTGLKRPAYIQPSIMPRKQWVLVKKERPPLEDLLLTCEDDEDPVEIRNGSGPGPAFNFEAERERTLSISNVRTLSGIDIQDPPKPTSGMQHRSTMMDEQVNFCESSEDYIQFESGTGMTGGTASGSNSMEDLSHHLGGVGETNSETGSGRSTGPGIQLNSQRSLLPIDMQGNQIVVYHHAQLAVSSAVAGLQLVGASSSATSSSSGGNNGVQSVNSEHGAVQVSPHASDSGKIFMCHCGKTFTHRSMRDRHVNMHLNLRPFDCPVCSKKFKMKHHLTEHMKTHTGLKPYNCDLCGKKFMWRDSFMRHKAHCERRNSLGVGVTLGTAAGPGGTVLVVSPHSSSGSNVT</sequence>
<keyword evidence="5" id="KW-0862">Zinc</keyword>
<dbReference type="InterPro" id="IPR013087">
    <property type="entry name" value="Znf_C2H2_type"/>
</dbReference>
<feature type="domain" description="C2H2-type" evidence="10">
    <location>
        <begin position="558"/>
        <end position="584"/>
    </location>
</feature>
<dbReference type="PROSITE" id="PS50097">
    <property type="entry name" value="BTB"/>
    <property type="match status" value="1"/>
</dbReference>
<dbReference type="InterPro" id="IPR036236">
    <property type="entry name" value="Znf_C2H2_sf"/>
</dbReference>
<keyword evidence="2" id="KW-0479">Metal-binding</keyword>
<proteinExistence type="predicted"/>
<dbReference type="InterPro" id="IPR000210">
    <property type="entry name" value="BTB/POZ_dom"/>
</dbReference>
<keyword evidence="3" id="KW-0677">Repeat</keyword>
<dbReference type="GO" id="GO:0000978">
    <property type="term" value="F:RNA polymerase II cis-regulatory region sequence-specific DNA binding"/>
    <property type="evidence" value="ECO:0007669"/>
    <property type="project" value="TreeGrafter"/>
</dbReference>
<feature type="region of interest" description="Disordered" evidence="8">
    <location>
        <begin position="1"/>
        <end position="34"/>
    </location>
</feature>
<keyword evidence="12" id="KW-1185">Reference proteome</keyword>
<evidence type="ECO:0000256" key="8">
    <source>
        <dbReference type="SAM" id="MobiDB-lite"/>
    </source>
</evidence>
<dbReference type="PROSITE" id="PS50157">
    <property type="entry name" value="ZINC_FINGER_C2H2_2"/>
    <property type="match status" value="3"/>
</dbReference>
<evidence type="ECO:0000256" key="4">
    <source>
        <dbReference type="ARBA" id="ARBA00022771"/>
    </source>
</evidence>
<evidence type="ECO:0000256" key="2">
    <source>
        <dbReference type="ARBA" id="ARBA00022723"/>
    </source>
</evidence>
<feature type="compositionally biased region" description="Low complexity" evidence="8">
    <location>
        <begin position="521"/>
        <end position="540"/>
    </location>
</feature>
<feature type="domain" description="C2H2-type" evidence="10">
    <location>
        <begin position="585"/>
        <end position="612"/>
    </location>
</feature>
<dbReference type="GO" id="GO:0045893">
    <property type="term" value="P:positive regulation of DNA-templated transcription"/>
    <property type="evidence" value="ECO:0007669"/>
    <property type="project" value="UniProtKB-ARBA"/>
</dbReference>
<evidence type="ECO:0000256" key="5">
    <source>
        <dbReference type="ARBA" id="ARBA00022833"/>
    </source>
</evidence>
<keyword evidence="4 7" id="KW-0863">Zinc-finger</keyword>
<dbReference type="SMART" id="SM00225">
    <property type="entry name" value="BTB"/>
    <property type="match status" value="1"/>
</dbReference>
<dbReference type="Ensembl" id="ENSECRT00000000676.1">
    <property type="protein sequence ID" value="ENSECRP00000000663.1"/>
    <property type="gene ID" value="ENSECRG00000000404.1"/>
</dbReference>
<protein>
    <submittedName>
        <fullName evidence="11">Zinc finger and BTB domain containing 22b</fullName>
    </submittedName>
</protein>
<dbReference type="InterPro" id="IPR011333">
    <property type="entry name" value="SKP1/BTB/POZ_sf"/>
</dbReference>
<feature type="compositionally biased region" description="Low complexity" evidence="8">
    <location>
        <begin position="215"/>
        <end position="226"/>
    </location>
</feature>
<evidence type="ECO:0000313" key="12">
    <source>
        <dbReference type="Proteomes" id="UP000694620"/>
    </source>
</evidence>
<dbReference type="Proteomes" id="UP000694620">
    <property type="component" value="Chromosome 1"/>
</dbReference>
<dbReference type="Gene3D" id="3.30.160.60">
    <property type="entry name" value="Classic Zinc Finger"/>
    <property type="match status" value="1"/>
</dbReference>
<accession>A0A8C4RCR7</accession>
<dbReference type="FunFam" id="3.30.160.60:FF:000145">
    <property type="entry name" value="Zinc finger protein 574"/>
    <property type="match status" value="1"/>
</dbReference>
<dbReference type="SMART" id="SM00355">
    <property type="entry name" value="ZnF_C2H2"/>
    <property type="match status" value="3"/>
</dbReference>
<evidence type="ECO:0000259" key="9">
    <source>
        <dbReference type="PROSITE" id="PS50097"/>
    </source>
</evidence>
<evidence type="ECO:0000256" key="7">
    <source>
        <dbReference type="PROSITE-ProRule" id="PRU00042"/>
    </source>
</evidence>
<dbReference type="GO" id="GO:0005634">
    <property type="term" value="C:nucleus"/>
    <property type="evidence" value="ECO:0007669"/>
    <property type="project" value="UniProtKB-SubCell"/>
</dbReference>
<dbReference type="InterPro" id="IPR050457">
    <property type="entry name" value="ZnFinger_BTB_dom_contain"/>
</dbReference>
<feature type="compositionally biased region" description="Low complexity" evidence="8">
    <location>
        <begin position="236"/>
        <end position="245"/>
    </location>
</feature>
<dbReference type="Pfam" id="PF00096">
    <property type="entry name" value="zf-C2H2"/>
    <property type="match status" value="1"/>
</dbReference>
<feature type="compositionally biased region" description="Polar residues" evidence="8">
    <location>
        <begin position="465"/>
        <end position="475"/>
    </location>
</feature>
<feature type="compositionally biased region" description="Basic and acidic residues" evidence="8">
    <location>
        <begin position="289"/>
        <end position="300"/>
    </location>
</feature>
<dbReference type="SUPFAM" id="SSF57667">
    <property type="entry name" value="beta-beta-alpha zinc fingers"/>
    <property type="match status" value="1"/>
</dbReference>
<evidence type="ECO:0000256" key="6">
    <source>
        <dbReference type="ARBA" id="ARBA00023242"/>
    </source>
</evidence>
<dbReference type="GO" id="GO:0008270">
    <property type="term" value="F:zinc ion binding"/>
    <property type="evidence" value="ECO:0007669"/>
    <property type="project" value="UniProtKB-KW"/>
</dbReference>
<organism evidence="11 12">
    <name type="scientific">Erpetoichthys calabaricus</name>
    <name type="common">Rope fish</name>
    <name type="synonym">Calamoichthys calabaricus</name>
    <dbReference type="NCBI Taxonomy" id="27687"/>
    <lineage>
        <taxon>Eukaryota</taxon>
        <taxon>Metazoa</taxon>
        <taxon>Chordata</taxon>
        <taxon>Craniata</taxon>
        <taxon>Vertebrata</taxon>
        <taxon>Euteleostomi</taxon>
        <taxon>Actinopterygii</taxon>
        <taxon>Polypteriformes</taxon>
        <taxon>Polypteridae</taxon>
        <taxon>Erpetoichthys</taxon>
    </lineage>
</organism>
<dbReference type="OrthoDB" id="8117402at2759"/>